<proteinExistence type="predicted"/>
<reference evidence="2" key="1">
    <citation type="journal article" date="2023" name="Commun. Biol.">
        <title>Genome analysis of Parmales, the sister group of diatoms, reveals the evolutionary specialization of diatoms from phago-mixotrophs to photoautotrophs.</title>
        <authorList>
            <person name="Ban H."/>
            <person name="Sato S."/>
            <person name="Yoshikawa S."/>
            <person name="Yamada K."/>
            <person name="Nakamura Y."/>
            <person name="Ichinomiya M."/>
            <person name="Sato N."/>
            <person name="Blanc-Mathieu R."/>
            <person name="Endo H."/>
            <person name="Kuwata A."/>
            <person name="Ogata H."/>
        </authorList>
    </citation>
    <scope>NUCLEOTIDE SEQUENCE [LARGE SCALE GENOMIC DNA]</scope>
    <source>
        <strain evidence="2">NIES 3699</strain>
    </source>
</reference>
<dbReference type="Proteomes" id="UP001165160">
    <property type="component" value="Unassembled WGS sequence"/>
</dbReference>
<accession>A0A9W7FJ53</accession>
<protein>
    <submittedName>
        <fullName evidence="1">Uncharacterized protein</fullName>
    </submittedName>
</protein>
<evidence type="ECO:0000313" key="2">
    <source>
        <dbReference type="Proteomes" id="UP001165160"/>
    </source>
</evidence>
<comment type="caution">
    <text evidence="1">The sequence shown here is derived from an EMBL/GenBank/DDBJ whole genome shotgun (WGS) entry which is preliminary data.</text>
</comment>
<dbReference type="AlphaFoldDB" id="A0A9W7FJ53"/>
<gene>
    <name evidence="1" type="ORF">TrVE_jg6758</name>
</gene>
<organism evidence="1 2">
    <name type="scientific">Triparma verrucosa</name>
    <dbReference type="NCBI Taxonomy" id="1606542"/>
    <lineage>
        <taxon>Eukaryota</taxon>
        <taxon>Sar</taxon>
        <taxon>Stramenopiles</taxon>
        <taxon>Ochrophyta</taxon>
        <taxon>Bolidophyceae</taxon>
        <taxon>Parmales</taxon>
        <taxon>Triparmaceae</taxon>
        <taxon>Triparma</taxon>
    </lineage>
</organism>
<name>A0A9W7FJ53_9STRA</name>
<keyword evidence="2" id="KW-1185">Reference proteome</keyword>
<dbReference type="EMBL" id="BRXX01000468">
    <property type="protein sequence ID" value="GMI13417.1"/>
    <property type="molecule type" value="Genomic_DNA"/>
</dbReference>
<evidence type="ECO:0000313" key="1">
    <source>
        <dbReference type="EMBL" id="GMI13417.1"/>
    </source>
</evidence>
<sequence length="151" mass="16666">MKKAEEPMIAPSLEKMVRDRDPELTWGQAKQALAGMSNAPKFGGCYKMRASKEASCCKGAHVGYMCPVDCGCCTWTPMCFHHFFPSFIIGMCICNFKDSNMPGAYQFTDAKGNVTGLVPIDESKGTVGCFQENAYVNAKGDDRKISFYLEK</sequence>